<keyword evidence="3" id="KW-1185">Reference proteome</keyword>
<feature type="compositionally biased region" description="Low complexity" evidence="1">
    <location>
        <begin position="45"/>
        <end position="59"/>
    </location>
</feature>
<reference evidence="2" key="1">
    <citation type="journal article" date="2022" name="bioRxiv">
        <title>Sequencing and chromosome-scale assembly of the giantPleurodeles waltlgenome.</title>
        <authorList>
            <person name="Brown T."/>
            <person name="Elewa A."/>
            <person name="Iarovenko S."/>
            <person name="Subramanian E."/>
            <person name="Araus A.J."/>
            <person name="Petzold A."/>
            <person name="Susuki M."/>
            <person name="Suzuki K.-i.T."/>
            <person name="Hayashi T."/>
            <person name="Toyoda A."/>
            <person name="Oliveira C."/>
            <person name="Osipova E."/>
            <person name="Leigh N.D."/>
            <person name="Simon A."/>
            <person name="Yun M.H."/>
        </authorList>
    </citation>
    <scope>NUCLEOTIDE SEQUENCE</scope>
    <source>
        <strain evidence="2">20211129_DDA</strain>
        <tissue evidence="2">Liver</tissue>
    </source>
</reference>
<protein>
    <submittedName>
        <fullName evidence="2">Uncharacterized protein</fullName>
    </submittedName>
</protein>
<evidence type="ECO:0000313" key="2">
    <source>
        <dbReference type="EMBL" id="KAJ1104075.1"/>
    </source>
</evidence>
<sequence>MVLRFLVPCAAQSKGGGGGKQVKLTWMRAHKDGERSRKLFRYRSGEAQAAARAPPQGARDLSPCTVHLAPASGSREAAAQHVIAGRSPTHASNRGARLFPHPVDGTPSSSDLQRSSGAQGGTPGARITPLPPARGPPICRAPVRSWPNHAPPLYRSC</sequence>
<feature type="region of interest" description="Disordered" evidence="1">
    <location>
        <begin position="42"/>
        <end position="157"/>
    </location>
</feature>
<evidence type="ECO:0000313" key="3">
    <source>
        <dbReference type="Proteomes" id="UP001066276"/>
    </source>
</evidence>
<comment type="caution">
    <text evidence="2">The sequence shown here is derived from an EMBL/GenBank/DDBJ whole genome shotgun (WGS) entry which is preliminary data.</text>
</comment>
<dbReference type="Proteomes" id="UP001066276">
    <property type="component" value="Chromosome 9"/>
</dbReference>
<feature type="compositionally biased region" description="Polar residues" evidence="1">
    <location>
        <begin position="106"/>
        <end position="117"/>
    </location>
</feature>
<dbReference type="EMBL" id="JANPWB010000013">
    <property type="protein sequence ID" value="KAJ1104075.1"/>
    <property type="molecule type" value="Genomic_DNA"/>
</dbReference>
<gene>
    <name evidence="2" type="ORF">NDU88_001490</name>
</gene>
<name>A0AAV7MUU0_PLEWA</name>
<accession>A0AAV7MUU0</accession>
<organism evidence="2 3">
    <name type="scientific">Pleurodeles waltl</name>
    <name type="common">Iberian ribbed newt</name>
    <dbReference type="NCBI Taxonomy" id="8319"/>
    <lineage>
        <taxon>Eukaryota</taxon>
        <taxon>Metazoa</taxon>
        <taxon>Chordata</taxon>
        <taxon>Craniata</taxon>
        <taxon>Vertebrata</taxon>
        <taxon>Euteleostomi</taxon>
        <taxon>Amphibia</taxon>
        <taxon>Batrachia</taxon>
        <taxon>Caudata</taxon>
        <taxon>Salamandroidea</taxon>
        <taxon>Salamandridae</taxon>
        <taxon>Pleurodelinae</taxon>
        <taxon>Pleurodeles</taxon>
    </lineage>
</organism>
<proteinExistence type="predicted"/>
<evidence type="ECO:0000256" key="1">
    <source>
        <dbReference type="SAM" id="MobiDB-lite"/>
    </source>
</evidence>
<dbReference type="AlphaFoldDB" id="A0AAV7MUU0"/>